<name>A0ABT1JYI7_9ACTN</name>
<dbReference type="PROSITE" id="PS51257">
    <property type="entry name" value="PROKAR_LIPOPROTEIN"/>
    <property type="match status" value="1"/>
</dbReference>
<reference evidence="3 4" key="1">
    <citation type="submission" date="2022-06" db="EMBL/GenBank/DDBJ databases">
        <title>Sequencing the genomes of 1000 actinobacteria strains.</title>
        <authorList>
            <person name="Klenk H.-P."/>
        </authorList>
    </citation>
    <scope>NUCLEOTIDE SEQUENCE [LARGE SCALE GENOMIC DNA]</scope>
    <source>
        <strain evidence="3 4">DSM 44170</strain>
    </source>
</reference>
<dbReference type="EMBL" id="JAMZEC010000001">
    <property type="protein sequence ID" value="MCP2346817.1"/>
    <property type="molecule type" value="Genomic_DNA"/>
</dbReference>
<keyword evidence="2" id="KW-0732">Signal</keyword>
<feature type="chain" id="PRO_5046741709" evidence="2">
    <location>
        <begin position="22"/>
        <end position="304"/>
    </location>
</feature>
<protein>
    <submittedName>
        <fullName evidence="3">Uncharacterized protein</fullName>
    </submittedName>
</protein>
<accession>A0ABT1JYI7</accession>
<comment type="caution">
    <text evidence="3">The sequence shown here is derived from an EMBL/GenBank/DDBJ whole genome shotgun (WGS) entry which is preliminary data.</text>
</comment>
<sequence>MLKRSRLASAVLGLAVAGALGGCGGAAEEASAPSAAASTPAAADRKQRLESVKADCMKQKGFTYVPFVAPPMKQTEETRKIASGDYQAMRKDREKNGFGVYAEYVYPDEFDTPMAKPDAAHTDPNYKIQSQLSPAQLDAYQKASDACEVAGAKQVLGLTLKSGMDYFEQHNAAREKALTDELDSDPRLVELAGAMATCLKGKGYAVADTAPSAMAEQGRNSFLEQQDRQGRKQRTDVPDSEPKAKKGEIPHYVMPQLTPEEAKPYLDKEIKAALDDLECGKDFYAAYTPRETAINQQVNDRFPM</sequence>
<evidence type="ECO:0000256" key="2">
    <source>
        <dbReference type="SAM" id="SignalP"/>
    </source>
</evidence>
<keyword evidence="4" id="KW-1185">Reference proteome</keyword>
<evidence type="ECO:0000256" key="1">
    <source>
        <dbReference type="SAM" id="MobiDB-lite"/>
    </source>
</evidence>
<dbReference type="RefSeq" id="WP_253769333.1">
    <property type="nucleotide sequence ID" value="NZ_BAAAVE010000040.1"/>
</dbReference>
<gene>
    <name evidence="3" type="ORF">HD595_002939</name>
</gene>
<dbReference type="Proteomes" id="UP001320766">
    <property type="component" value="Unassembled WGS sequence"/>
</dbReference>
<feature type="signal peptide" evidence="2">
    <location>
        <begin position="1"/>
        <end position="21"/>
    </location>
</feature>
<organism evidence="3 4">
    <name type="scientific">Nonomuraea roseoviolacea subsp. carminata</name>
    <dbReference type="NCBI Taxonomy" id="160689"/>
    <lineage>
        <taxon>Bacteria</taxon>
        <taxon>Bacillati</taxon>
        <taxon>Actinomycetota</taxon>
        <taxon>Actinomycetes</taxon>
        <taxon>Streptosporangiales</taxon>
        <taxon>Streptosporangiaceae</taxon>
        <taxon>Nonomuraea</taxon>
    </lineage>
</organism>
<evidence type="ECO:0000313" key="3">
    <source>
        <dbReference type="EMBL" id="MCP2346817.1"/>
    </source>
</evidence>
<feature type="compositionally biased region" description="Basic and acidic residues" evidence="1">
    <location>
        <begin position="225"/>
        <end position="249"/>
    </location>
</feature>
<feature type="region of interest" description="Disordered" evidence="1">
    <location>
        <begin position="215"/>
        <end position="250"/>
    </location>
</feature>
<evidence type="ECO:0000313" key="4">
    <source>
        <dbReference type="Proteomes" id="UP001320766"/>
    </source>
</evidence>
<proteinExistence type="predicted"/>